<dbReference type="EMBL" id="PRBV01000005">
    <property type="protein sequence ID" value="RTJ79640.1"/>
    <property type="molecule type" value="Genomic_DNA"/>
</dbReference>
<dbReference type="Proteomes" id="UP000288507">
    <property type="component" value="Unassembled WGS sequence"/>
</dbReference>
<evidence type="ECO:0000313" key="2">
    <source>
        <dbReference type="Proteomes" id="UP000288507"/>
    </source>
</evidence>
<accession>A0A431EEG7</accession>
<sequence>MSAPYIEPTTLDDKRRFQGHLFMLVKTKLEQDYTELDMMEDRDEDKQSGATPDYSTYFKGKEREALNAGLEPIVKALFNIPTKLKTGGYTKKYLQYVDTILHLYWSTKRANNSKGSVYGFTPAFCKSYYKDMSSARRSVVLAVKNCDKITVRGSLAYEDRNDPAKSQAERVKMTSAMCTKITKLINAYHRAENKCSADKVNPEFKEVLDRFESTKANIELLKSKRILTVTEDYYTSTVLTRQPDLFKETYGWAYSLSEHFPMLNLREPYFWRTGRYNSSNFHAGLPKEIKAYVYQGHYNYDMSDAHVQVLRNILAYVRDNSSEYSRLASETIQLIDIDLNTGKEAIANQLGVEVSEYKKMKYTLLNGGNLHKGLCPTRMELFYKYGKDETKAIINRFDKLEIARAFESVPELIRAYHDLMSHKEYRNNITNHETYEDSEEGLTLKRLTAYYLQGGESEFIYRLMRECMNSGIKVVAYEYDGIVTDKVIPDSLVDKVNCDMSATYPYCIKNKPFM</sequence>
<dbReference type="AlphaFoldDB" id="A0A431EEG7"/>
<gene>
    <name evidence="1" type="ORF">C3H57_04515</name>
</gene>
<reference evidence="1 2" key="1">
    <citation type="journal article" date="2019" name="Appl. Environ. Microbiol.">
        <title>Population genetics and characterization of Campylobacter jejuni isolates in western jackdaws and game birds in Finland.</title>
        <authorList>
            <person name="Kovanen S."/>
            <person name="Rossi M."/>
            <person name="Pohja-Mykra M."/>
            <person name="Nieminen T."/>
            <person name="Raunio-Saarnisto M."/>
            <person name="Sauvala M."/>
            <person name="Fredriksson-Ahomaa M."/>
            <person name="Hanninen M.L."/>
            <person name="Kivisto R."/>
        </authorList>
    </citation>
    <scope>NUCLEOTIDE SEQUENCE [LARGE SCALE GENOMIC DNA]</scope>
    <source>
        <strain evidence="1 2">CB313</strain>
    </source>
</reference>
<organism evidence="1 2">
    <name type="scientific">Campylobacter jejuni</name>
    <dbReference type="NCBI Taxonomy" id="197"/>
    <lineage>
        <taxon>Bacteria</taxon>
        <taxon>Pseudomonadati</taxon>
        <taxon>Campylobacterota</taxon>
        <taxon>Epsilonproteobacteria</taxon>
        <taxon>Campylobacterales</taxon>
        <taxon>Campylobacteraceae</taxon>
        <taxon>Campylobacter</taxon>
    </lineage>
</organism>
<proteinExistence type="predicted"/>
<name>A0A431EEG7_CAMJU</name>
<evidence type="ECO:0000313" key="1">
    <source>
        <dbReference type="EMBL" id="RTJ79640.1"/>
    </source>
</evidence>
<protein>
    <submittedName>
        <fullName evidence="1">Uncharacterized protein</fullName>
    </submittedName>
</protein>
<comment type="caution">
    <text evidence="1">The sequence shown here is derived from an EMBL/GenBank/DDBJ whole genome shotgun (WGS) entry which is preliminary data.</text>
</comment>